<dbReference type="AlphaFoldDB" id="A0A8C2RIF5"/>
<organism evidence="1">
    <name type="scientific">Capra hircus</name>
    <name type="common">Goat</name>
    <dbReference type="NCBI Taxonomy" id="9925"/>
    <lineage>
        <taxon>Eukaryota</taxon>
        <taxon>Metazoa</taxon>
        <taxon>Chordata</taxon>
        <taxon>Craniata</taxon>
        <taxon>Vertebrata</taxon>
        <taxon>Euteleostomi</taxon>
        <taxon>Mammalia</taxon>
        <taxon>Eutheria</taxon>
        <taxon>Laurasiatheria</taxon>
        <taxon>Artiodactyla</taxon>
        <taxon>Ruminantia</taxon>
        <taxon>Pecora</taxon>
        <taxon>Bovidae</taxon>
        <taxon>Caprinae</taxon>
        <taxon>Capra</taxon>
    </lineage>
</organism>
<evidence type="ECO:0000313" key="1">
    <source>
        <dbReference type="Ensembl" id="ENSCHIP00010029020.1"/>
    </source>
</evidence>
<reference evidence="1" key="1">
    <citation type="submission" date="2019-03" db="EMBL/GenBank/DDBJ databases">
        <title>Genome sequencing and reference-guided assembly of Black Bengal Goat (Capra hircus).</title>
        <authorList>
            <person name="Siddiki A.Z."/>
            <person name="Baten A."/>
            <person name="Billah M."/>
            <person name="Alam M.A.U."/>
            <person name="Shawrob K.S.M."/>
            <person name="Saha S."/>
            <person name="Chowdhury M."/>
            <person name="Rahman A.H."/>
            <person name="Stear M."/>
            <person name="Miah G."/>
            <person name="Das G.B."/>
            <person name="Hossain M.M."/>
            <person name="Kumkum M."/>
            <person name="Islam M.S."/>
            <person name="Mollah A.M."/>
            <person name="Ahsan A."/>
            <person name="Tusar F."/>
            <person name="Khan M.K.I."/>
        </authorList>
    </citation>
    <scope>NUCLEOTIDE SEQUENCE [LARGE SCALE GENOMIC DNA]</scope>
</reference>
<protein>
    <submittedName>
        <fullName evidence="1">Uncharacterized protein</fullName>
    </submittedName>
</protein>
<proteinExistence type="predicted"/>
<dbReference type="Ensembl" id="ENSCHIT00010040932.1">
    <property type="protein sequence ID" value="ENSCHIP00010029020.1"/>
    <property type="gene ID" value="ENSCHIG00010021624.1"/>
</dbReference>
<sequence>MVVELEPLLFGVKFGRLRSLFHEKYLPLRFGRLFHTLISGFERIFQHLFPPSTPHFFLVLGDADHIYFASLGHDAGGIGTVYSRRVPENNFPPLVIIYLTWKHINVSSSIPTKCPPNLTSP</sequence>
<accession>A0A8C2RIF5</accession>
<name>A0A8C2RIF5_CAPHI</name>
<reference evidence="1" key="2">
    <citation type="submission" date="2025-08" db="UniProtKB">
        <authorList>
            <consortium name="Ensembl"/>
        </authorList>
    </citation>
    <scope>IDENTIFICATION</scope>
</reference>